<evidence type="ECO:0000313" key="2">
    <source>
        <dbReference type="EMBL" id="KUM45618.1"/>
    </source>
</evidence>
<evidence type="ECO:0000256" key="1">
    <source>
        <dbReference type="SAM" id="Phobius"/>
    </source>
</evidence>
<keyword evidence="1" id="KW-0472">Membrane</keyword>
<keyword evidence="1" id="KW-0812">Transmembrane</keyword>
<gene>
    <name evidence="2" type="ORF">ABT39_MTgene2454</name>
</gene>
<organism evidence="2">
    <name type="scientific">Picea glauca</name>
    <name type="common">White spruce</name>
    <name type="synonym">Pinus glauca</name>
    <dbReference type="NCBI Taxonomy" id="3330"/>
    <lineage>
        <taxon>Eukaryota</taxon>
        <taxon>Viridiplantae</taxon>
        <taxon>Streptophyta</taxon>
        <taxon>Embryophyta</taxon>
        <taxon>Tracheophyta</taxon>
        <taxon>Spermatophyta</taxon>
        <taxon>Pinopsida</taxon>
        <taxon>Pinidae</taxon>
        <taxon>Conifers I</taxon>
        <taxon>Pinales</taxon>
        <taxon>Pinaceae</taxon>
        <taxon>Picea</taxon>
    </lineage>
</organism>
<protein>
    <submittedName>
        <fullName evidence="2">Uncharacterized protein</fullName>
    </submittedName>
</protein>
<proteinExistence type="predicted"/>
<geneLocation type="mitochondrion" evidence="2"/>
<accession>A0A117NFR7</accession>
<keyword evidence="1" id="KW-1133">Transmembrane helix</keyword>
<comment type="caution">
    <text evidence="2">The sequence shown here is derived from an EMBL/GenBank/DDBJ whole genome shotgun (WGS) entry which is preliminary data.</text>
</comment>
<sequence>MRSISLRLSGIRSILLVSRPSLAIDLVALAMTLMTLTTLRIAMRSIERWILSRRLLPS</sequence>
<reference evidence="2" key="1">
    <citation type="journal article" date="2015" name="Genome Biol. Evol.">
        <title>Organellar Genomes of White Spruce (Picea glauca): Assembly and Annotation.</title>
        <authorList>
            <person name="Jackman S.D."/>
            <person name="Warren R.L."/>
            <person name="Gibb E.A."/>
            <person name="Vandervalk B.P."/>
            <person name="Mohamadi H."/>
            <person name="Chu J."/>
            <person name="Raymond A."/>
            <person name="Pleasance S."/>
            <person name="Coope R."/>
            <person name="Wildung M.R."/>
            <person name="Ritland C.E."/>
            <person name="Bousquet J."/>
            <person name="Jones S.J."/>
            <person name="Bohlmann J."/>
            <person name="Birol I."/>
        </authorList>
    </citation>
    <scope>NUCLEOTIDE SEQUENCE [LARGE SCALE GENOMIC DNA]</scope>
    <source>
        <tissue evidence="2">Flushing bud</tissue>
    </source>
</reference>
<name>A0A117NFR7_PICGL</name>
<dbReference type="EMBL" id="LKAM01000017">
    <property type="protein sequence ID" value="KUM45618.1"/>
    <property type="molecule type" value="Genomic_DNA"/>
</dbReference>
<feature type="transmembrane region" description="Helical" evidence="1">
    <location>
        <begin position="22"/>
        <end position="43"/>
    </location>
</feature>
<dbReference type="AlphaFoldDB" id="A0A117NFR7"/>
<keyword evidence="2" id="KW-0496">Mitochondrion</keyword>